<name>A0A0K0DJY9_ANGCA</name>
<proteinExistence type="predicted"/>
<dbReference type="SUPFAM" id="SSF82895">
    <property type="entry name" value="TSP-1 type 1 repeat"/>
    <property type="match status" value="2"/>
</dbReference>
<evidence type="ECO:0000256" key="1">
    <source>
        <dbReference type="ARBA" id="ARBA00004613"/>
    </source>
</evidence>
<reference evidence="7" key="2">
    <citation type="submission" date="2017-02" db="UniProtKB">
        <authorList>
            <consortium name="WormBaseParasite"/>
        </authorList>
    </citation>
    <scope>IDENTIFICATION</scope>
</reference>
<dbReference type="Gene3D" id="2.20.100.10">
    <property type="entry name" value="Thrombospondin type-1 (TSP1) repeat"/>
    <property type="match status" value="2"/>
</dbReference>
<comment type="subcellular location">
    <subcellularLocation>
        <location evidence="1">Secreted</location>
    </subcellularLocation>
</comment>
<keyword evidence="6" id="KW-1185">Reference proteome</keyword>
<dbReference type="WBParaSite" id="ACAC_0001177601-mRNA-1">
    <property type="protein sequence ID" value="ACAC_0001177601-mRNA-1"/>
    <property type="gene ID" value="ACAC_0001177601"/>
</dbReference>
<evidence type="ECO:0000256" key="2">
    <source>
        <dbReference type="ARBA" id="ARBA00022525"/>
    </source>
</evidence>
<dbReference type="PRINTS" id="PR01705">
    <property type="entry name" value="TSP1REPEAT"/>
</dbReference>
<dbReference type="PANTHER" id="PTHR22906">
    <property type="entry name" value="PROPERDIN"/>
    <property type="match status" value="1"/>
</dbReference>
<dbReference type="AlphaFoldDB" id="A0A0K0DJY9"/>
<dbReference type="InterPro" id="IPR036383">
    <property type="entry name" value="TSP1_rpt_sf"/>
</dbReference>
<dbReference type="PROSITE" id="PS50092">
    <property type="entry name" value="TSP1"/>
    <property type="match status" value="1"/>
</dbReference>
<evidence type="ECO:0000256" key="4">
    <source>
        <dbReference type="ARBA" id="ARBA00022737"/>
    </source>
</evidence>
<dbReference type="PANTHER" id="PTHR22906:SF43">
    <property type="entry name" value="PROPERDIN"/>
    <property type="match status" value="1"/>
</dbReference>
<protein>
    <submittedName>
        <fullName evidence="7">ADAM_CR_2 domain-containing protein</fullName>
    </submittedName>
</protein>
<organism evidence="6 7">
    <name type="scientific">Angiostrongylus cantonensis</name>
    <name type="common">Rat lungworm</name>
    <dbReference type="NCBI Taxonomy" id="6313"/>
    <lineage>
        <taxon>Eukaryota</taxon>
        <taxon>Metazoa</taxon>
        <taxon>Ecdysozoa</taxon>
        <taxon>Nematoda</taxon>
        <taxon>Chromadorea</taxon>
        <taxon>Rhabditida</taxon>
        <taxon>Rhabditina</taxon>
        <taxon>Rhabditomorpha</taxon>
        <taxon>Strongyloidea</taxon>
        <taxon>Metastrongylidae</taxon>
        <taxon>Angiostrongylus</taxon>
    </lineage>
</organism>
<evidence type="ECO:0000256" key="5">
    <source>
        <dbReference type="ARBA" id="ARBA00023157"/>
    </source>
</evidence>
<keyword evidence="2" id="KW-0964">Secreted</keyword>
<keyword evidence="5" id="KW-1015">Disulfide bond</keyword>
<dbReference type="Pfam" id="PF00090">
    <property type="entry name" value="TSP_1"/>
    <property type="match status" value="2"/>
</dbReference>
<dbReference type="STRING" id="6313.A0A0K0DJY9"/>
<dbReference type="SMART" id="SM00209">
    <property type="entry name" value="TSP1"/>
    <property type="match status" value="2"/>
</dbReference>
<evidence type="ECO:0000313" key="6">
    <source>
        <dbReference type="Proteomes" id="UP000035642"/>
    </source>
</evidence>
<sequence length="121" mass="13125">LPVECGITCVIPGVWSEWSNWSVCGFLFGSFSQTRIRTCSTIACPGGSFSEARPCVSEQMQAQWGEWGPWSDCSISCGGGTKSRHRICNKACTNCQCLGAAVETQSCNSYPCCEPGPKKRR</sequence>
<dbReference type="Proteomes" id="UP000035642">
    <property type="component" value="Unassembled WGS sequence"/>
</dbReference>
<evidence type="ECO:0000313" key="7">
    <source>
        <dbReference type="WBParaSite" id="ACAC_0001177601-mRNA-1"/>
    </source>
</evidence>
<keyword evidence="4" id="KW-0677">Repeat</keyword>
<dbReference type="InterPro" id="IPR000884">
    <property type="entry name" value="TSP1_rpt"/>
</dbReference>
<dbReference type="InterPro" id="IPR052065">
    <property type="entry name" value="Compl_asym_regulator"/>
</dbReference>
<accession>A0A0K0DJY9</accession>
<keyword evidence="3" id="KW-0732">Signal</keyword>
<reference evidence="6" key="1">
    <citation type="submission" date="2012-09" db="EMBL/GenBank/DDBJ databases">
        <authorList>
            <person name="Martin A.A."/>
        </authorList>
    </citation>
    <scope>NUCLEOTIDE SEQUENCE</scope>
</reference>
<evidence type="ECO:0000256" key="3">
    <source>
        <dbReference type="ARBA" id="ARBA00022729"/>
    </source>
</evidence>